<dbReference type="Pfam" id="PF08460">
    <property type="entry name" value="SH3_5"/>
    <property type="match status" value="1"/>
</dbReference>
<dbReference type="Gene3D" id="2.30.30.40">
    <property type="entry name" value="SH3 Domains"/>
    <property type="match status" value="1"/>
</dbReference>
<evidence type="ECO:0000313" key="4">
    <source>
        <dbReference type="Proteomes" id="UP000014127"/>
    </source>
</evidence>
<reference evidence="3 4" key="1">
    <citation type="submission" date="2013-03" db="EMBL/GenBank/DDBJ databases">
        <title>The Genome Sequence of Enterococcus dispar ATCC_51266 (Illumina only assembly).</title>
        <authorList>
            <consortium name="The Broad Institute Genomics Platform"/>
            <consortium name="The Broad Institute Genome Sequencing Center for Infectious Disease"/>
            <person name="Earl A."/>
            <person name="Russ C."/>
            <person name="Gilmore M."/>
            <person name="Surin D."/>
            <person name="Walker B."/>
            <person name="Young S."/>
            <person name="Zeng Q."/>
            <person name="Gargeya S."/>
            <person name="Fitzgerald M."/>
            <person name="Haas B."/>
            <person name="Abouelleil A."/>
            <person name="Allen A.W."/>
            <person name="Alvarado L."/>
            <person name="Arachchi H.M."/>
            <person name="Berlin A.M."/>
            <person name="Chapman S.B."/>
            <person name="Gainer-Dewar J."/>
            <person name="Goldberg J."/>
            <person name="Griggs A."/>
            <person name="Gujja S."/>
            <person name="Hansen M."/>
            <person name="Howarth C."/>
            <person name="Imamovic A."/>
            <person name="Ireland A."/>
            <person name="Larimer J."/>
            <person name="McCowan C."/>
            <person name="Murphy C."/>
            <person name="Pearson M."/>
            <person name="Poon T.W."/>
            <person name="Priest M."/>
            <person name="Roberts A."/>
            <person name="Saif S."/>
            <person name="Shea T."/>
            <person name="Sisk P."/>
            <person name="Sykes S."/>
            <person name="Wortman J."/>
            <person name="Nusbaum C."/>
            <person name="Birren B."/>
        </authorList>
    </citation>
    <scope>NUCLEOTIDE SEQUENCE [LARGE SCALE GENOMIC DNA]</scope>
    <source>
        <strain evidence="3 4">ATCC 51266</strain>
    </source>
</reference>
<feature type="region of interest" description="Disordered" evidence="1">
    <location>
        <begin position="170"/>
        <end position="197"/>
    </location>
</feature>
<sequence length="342" mass="37434">MALKIEKQIRQGLPQVGIKPYGQVHAHSTGNPSSTAQNEADYHMRRPIESGFFSHVVGNGRIIQTASVNRGAYDVGGGWNAWGYAQVELIESHKTKAEFTKDYNLYVELLRQLAKEANIPLKVDAGNVGILSHDYCTKHQPNNGSDHVDPYPYLAKWGISRAQFKKDVENGLGSSSGSSSTGSGLAKNPKPLNDGKVGDTVKVYDALYRDSTGAGRSTTKRGKQGRIKRIAGNSKKYLVEDWGWAHPNDLQLVKRVTGGAATVKLPAGFTKEVATFVNGDTQITTRTNKPSLKGTTGKALKAHEKVAYLGWKVSEGYTWIYTKDKRYIPVRPVGKAAWGTFK</sequence>
<dbReference type="AlphaFoldDB" id="S1NXD6"/>
<name>S1NXD6_9ENTE</name>
<dbReference type="EMBL" id="AHYR01000004">
    <property type="protein sequence ID" value="EOT42738.1"/>
    <property type="molecule type" value="Genomic_DNA"/>
</dbReference>
<evidence type="ECO:0000256" key="1">
    <source>
        <dbReference type="SAM" id="MobiDB-lite"/>
    </source>
</evidence>
<proteinExistence type="predicted"/>
<dbReference type="GO" id="GO:0008745">
    <property type="term" value="F:N-acetylmuramoyl-L-alanine amidase activity"/>
    <property type="evidence" value="ECO:0007669"/>
    <property type="project" value="InterPro"/>
</dbReference>
<dbReference type="SMART" id="SM00644">
    <property type="entry name" value="Ami_2"/>
    <property type="match status" value="1"/>
</dbReference>
<keyword evidence="4" id="KW-1185">Reference proteome</keyword>
<dbReference type="InterPro" id="IPR002502">
    <property type="entry name" value="Amidase_domain"/>
</dbReference>
<dbReference type="eggNOG" id="COG5632">
    <property type="taxonomic scope" value="Bacteria"/>
</dbReference>
<dbReference type="Pfam" id="PF01510">
    <property type="entry name" value="Amidase_2"/>
    <property type="match status" value="1"/>
</dbReference>
<dbReference type="OrthoDB" id="9816557at2"/>
<dbReference type="Proteomes" id="UP000014127">
    <property type="component" value="Unassembled WGS sequence"/>
</dbReference>
<feature type="compositionally biased region" description="Low complexity" evidence="1">
    <location>
        <begin position="171"/>
        <end position="185"/>
    </location>
</feature>
<dbReference type="eggNOG" id="COG3757">
    <property type="taxonomic scope" value="Bacteria"/>
</dbReference>
<comment type="caution">
    <text evidence="3">The sequence shown here is derived from an EMBL/GenBank/DDBJ whole genome shotgun (WGS) entry which is preliminary data.</text>
</comment>
<gene>
    <name evidence="3" type="ORF">OMK_01099</name>
</gene>
<evidence type="ECO:0000313" key="3">
    <source>
        <dbReference type="EMBL" id="EOT42738.1"/>
    </source>
</evidence>
<dbReference type="HOGENOM" id="CLU_843960_0_0_9"/>
<dbReference type="InterPro" id="IPR036505">
    <property type="entry name" value="Amidase/PGRP_sf"/>
</dbReference>
<dbReference type="CDD" id="cd06583">
    <property type="entry name" value="PGRP"/>
    <property type="match status" value="1"/>
</dbReference>
<protein>
    <recommendedName>
        <fullName evidence="2">N-acetylmuramoyl-L-alanine amidase domain-containing protein</fullName>
    </recommendedName>
</protein>
<accession>S1NXD6</accession>
<dbReference type="STRING" id="44009.RV01_GL002499"/>
<dbReference type="GO" id="GO:0009253">
    <property type="term" value="P:peptidoglycan catabolic process"/>
    <property type="evidence" value="ECO:0007669"/>
    <property type="project" value="InterPro"/>
</dbReference>
<dbReference type="SUPFAM" id="SSF55846">
    <property type="entry name" value="N-acetylmuramoyl-L-alanine amidase-like"/>
    <property type="match status" value="1"/>
</dbReference>
<feature type="domain" description="N-acetylmuramoyl-L-alanine amidase" evidence="2">
    <location>
        <begin position="11"/>
        <end position="151"/>
    </location>
</feature>
<evidence type="ECO:0000259" key="2">
    <source>
        <dbReference type="SMART" id="SM00644"/>
    </source>
</evidence>
<dbReference type="PATRIC" id="fig|1139219.3.peg.1065"/>
<dbReference type="Gene3D" id="3.40.80.10">
    <property type="entry name" value="Peptidoglycan recognition protein-like"/>
    <property type="match status" value="1"/>
</dbReference>
<dbReference type="RefSeq" id="WP_016172277.1">
    <property type="nucleotide sequence ID" value="NZ_ASWK01000001.1"/>
</dbReference>
<organism evidence="3 4">
    <name type="scientific">Enterococcus dispar ATCC 51266</name>
    <dbReference type="NCBI Taxonomy" id="1139219"/>
    <lineage>
        <taxon>Bacteria</taxon>
        <taxon>Bacillati</taxon>
        <taxon>Bacillota</taxon>
        <taxon>Bacilli</taxon>
        <taxon>Lactobacillales</taxon>
        <taxon>Enterococcaceae</taxon>
        <taxon>Enterococcus</taxon>
    </lineage>
</organism>
<dbReference type="InterPro" id="IPR003646">
    <property type="entry name" value="SH3-like_bac-type"/>
</dbReference>